<sequence length="35" mass="3793">MVKNVLVTIIILALVGGMGYCWLGWNSAQQDLDAV</sequence>
<accession>X1VLX5</accession>
<organism evidence="1">
    <name type="scientific">marine sediment metagenome</name>
    <dbReference type="NCBI Taxonomy" id="412755"/>
    <lineage>
        <taxon>unclassified sequences</taxon>
        <taxon>metagenomes</taxon>
        <taxon>ecological metagenomes</taxon>
    </lineage>
</organism>
<dbReference type="AlphaFoldDB" id="X1VLX5"/>
<gene>
    <name evidence="1" type="ORF">S12H4_62172</name>
</gene>
<protein>
    <submittedName>
        <fullName evidence="1">Uncharacterized protein</fullName>
    </submittedName>
</protein>
<reference evidence="1" key="1">
    <citation type="journal article" date="2014" name="Front. Microbiol.">
        <title>High frequency of phylogenetically diverse reductive dehalogenase-homologous genes in deep subseafloor sedimentary metagenomes.</title>
        <authorList>
            <person name="Kawai M."/>
            <person name="Futagami T."/>
            <person name="Toyoda A."/>
            <person name="Takaki Y."/>
            <person name="Nishi S."/>
            <person name="Hori S."/>
            <person name="Arai W."/>
            <person name="Tsubouchi T."/>
            <person name="Morono Y."/>
            <person name="Uchiyama I."/>
            <person name="Ito T."/>
            <person name="Fujiyama A."/>
            <person name="Inagaki F."/>
            <person name="Takami H."/>
        </authorList>
    </citation>
    <scope>NUCLEOTIDE SEQUENCE</scope>
    <source>
        <strain evidence="1">Expedition CK06-06</strain>
    </source>
</reference>
<proteinExistence type="predicted"/>
<evidence type="ECO:0000313" key="1">
    <source>
        <dbReference type="EMBL" id="GAJ16921.1"/>
    </source>
</evidence>
<dbReference type="EMBL" id="BARW01041577">
    <property type="protein sequence ID" value="GAJ16921.1"/>
    <property type="molecule type" value="Genomic_DNA"/>
</dbReference>
<comment type="caution">
    <text evidence="1">The sequence shown here is derived from an EMBL/GenBank/DDBJ whole genome shotgun (WGS) entry which is preliminary data.</text>
</comment>
<name>X1VLX5_9ZZZZ</name>
<feature type="non-terminal residue" evidence="1">
    <location>
        <position position="35"/>
    </location>
</feature>